<proteinExistence type="predicted"/>
<evidence type="ECO:0000256" key="1">
    <source>
        <dbReference type="SAM" id="SignalP"/>
    </source>
</evidence>
<protein>
    <submittedName>
        <fullName evidence="2">Extracellular solute-binding protein</fullName>
    </submittedName>
</protein>
<organism evidence="2 3">
    <name type="scientific">Halarsenatibacter silvermanii</name>
    <dbReference type="NCBI Taxonomy" id="321763"/>
    <lineage>
        <taxon>Bacteria</taxon>
        <taxon>Bacillati</taxon>
        <taxon>Bacillota</taxon>
        <taxon>Clostridia</taxon>
        <taxon>Halanaerobiales</taxon>
        <taxon>Halarsenatibacteraceae</taxon>
        <taxon>Halarsenatibacter</taxon>
    </lineage>
</organism>
<dbReference type="Gene3D" id="3.40.190.10">
    <property type="entry name" value="Periplasmic binding protein-like II"/>
    <property type="match status" value="1"/>
</dbReference>
<dbReference type="AlphaFoldDB" id="A0A1G9THR1"/>
<dbReference type="SUPFAM" id="SSF53850">
    <property type="entry name" value="Periplasmic binding protein-like II"/>
    <property type="match status" value="1"/>
</dbReference>
<keyword evidence="3" id="KW-1185">Reference proteome</keyword>
<evidence type="ECO:0000313" key="3">
    <source>
        <dbReference type="Proteomes" id="UP000199476"/>
    </source>
</evidence>
<name>A0A1G9THR1_9FIRM</name>
<feature type="chain" id="PRO_5011489983" evidence="1">
    <location>
        <begin position="26"/>
        <end position="155"/>
    </location>
</feature>
<dbReference type="InterPro" id="IPR006059">
    <property type="entry name" value="SBP"/>
</dbReference>
<evidence type="ECO:0000313" key="2">
    <source>
        <dbReference type="EMBL" id="SDM47306.1"/>
    </source>
</evidence>
<dbReference type="RefSeq" id="WP_089762307.1">
    <property type="nucleotide sequence ID" value="NZ_FNGO01000040.1"/>
</dbReference>
<dbReference type="EMBL" id="FNGO01000040">
    <property type="protein sequence ID" value="SDM47306.1"/>
    <property type="molecule type" value="Genomic_DNA"/>
</dbReference>
<dbReference type="OrthoDB" id="362670at2"/>
<feature type="signal peptide" evidence="1">
    <location>
        <begin position="1"/>
        <end position="25"/>
    </location>
</feature>
<dbReference type="Pfam" id="PF01547">
    <property type="entry name" value="SBP_bac_1"/>
    <property type="match status" value="1"/>
</dbReference>
<reference evidence="2 3" key="1">
    <citation type="submission" date="2016-10" db="EMBL/GenBank/DDBJ databases">
        <authorList>
            <person name="de Groot N.N."/>
        </authorList>
    </citation>
    <scope>NUCLEOTIDE SEQUENCE [LARGE SCALE GENOMIC DNA]</scope>
    <source>
        <strain evidence="2 3">SLAS-1</strain>
    </source>
</reference>
<sequence>MKIKLLGIMLILAFALVFSPANVEALPEDMPEKPDQLEIIGLDIDVEQFGEGVENFEEEYGIEVNWMEYPYGDLRDQITTSIHGGTEFDLYMMSNSWHPELGQLGMAVPLGDVASQETLDEINERYFETTVDFVSSHGEQWALSSRHCFHHHLFL</sequence>
<dbReference type="Proteomes" id="UP000199476">
    <property type="component" value="Unassembled WGS sequence"/>
</dbReference>
<accession>A0A1G9THR1</accession>
<keyword evidence="1" id="KW-0732">Signal</keyword>
<gene>
    <name evidence="2" type="ORF">SAMN04488692_1404</name>
</gene>
<dbReference type="STRING" id="321763.SAMN04488692_1404"/>